<keyword evidence="1" id="KW-0560">Oxidoreductase</keyword>
<dbReference type="PANTHER" id="PTHR47990">
    <property type="entry name" value="2-OXOGLUTARATE (2OG) AND FE(II)-DEPENDENT OXYGENASE SUPERFAMILY PROTEIN-RELATED"/>
    <property type="match status" value="1"/>
</dbReference>
<comment type="similarity">
    <text evidence="1">Belongs to the iron/ascorbate-dependent oxidoreductase family.</text>
</comment>
<evidence type="ECO:0000313" key="4">
    <source>
        <dbReference type="Proteomes" id="UP000807342"/>
    </source>
</evidence>
<dbReference type="AlphaFoldDB" id="A0A9P5X9M9"/>
<accession>A0A9P5X9M9</accession>
<dbReference type="Proteomes" id="UP000807342">
    <property type="component" value="Unassembled WGS sequence"/>
</dbReference>
<organism evidence="3 4">
    <name type="scientific">Macrolepiota fuliginosa MF-IS2</name>
    <dbReference type="NCBI Taxonomy" id="1400762"/>
    <lineage>
        <taxon>Eukaryota</taxon>
        <taxon>Fungi</taxon>
        <taxon>Dikarya</taxon>
        <taxon>Basidiomycota</taxon>
        <taxon>Agaricomycotina</taxon>
        <taxon>Agaricomycetes</taxon>
        <taxon>Agaricomycetidae</taxon>
        <taxon>Agaricales</taxon>
        <taxon>Agaricineae</taxon>
        <taxon>Agaricaceae</taxon>
        <taxon>Macrolepiota</taxon>
    </lineage>
</organism>
<dbReference type="OrthoDB" id="288590at2759"/>
<dbReference type="Pfam" id="PF03171">
    <property type="entry name" value="2OG-FeII_Oxy"/>
    <property type="match status" value="1"/>
</dbReference>
<name>A0A9P5X9M9_9AGAR</name>
<dbReference type="InterPro" id="IPR005123">
    <property type="entry name" value="Oxoglu/Fe-dep_dioxygenase_dom"/>
</dbReference>
<keyword evidence="1" id="KW-0408">Iron</keyword>
<dbReference type="GO" id="GO:0046872">
    <property type="term" value="F:metal ion binding"/>
    <property type="evidence" value="ECO:0007669"/>
    <property type="project" value="UniProtKB-KW"/>
</dbReference>
<protein>
    <submittedName>
        <fullName evidence="3">Thymine dioxygenase</fullName>
    </submittedName>
</protein>
<evidence type="ECO:0000259" key="2">
    <source>
        <dbReference type="PROSITE" id="PS51471"/>
    </source>
</evidence>
<dbReference type="GO" id="GO:0051213">
    <property type="term" value="F:dioxygenase activity"/>
    <property type="evidence" value="ECO:0007669"/>
    <property type="project" value="UniProtKB-KW"/>
</dbReference>
<evidence type="ECO:0000313" key="3">
    <source>
        <dbReference type="EMBL" id="KAF9446264.1"/>
    </source>
</evidence>
<keyword evidence="4" id="KW-1185">Reference proteome</keyword>
<reference evidence="3" key="1">
    <citation type="submission" date="2020-11" db="EMBL/GenBank/DDBJ databases">
        <authorList>
            <consortium name="DOE Joint Genome Institute"/>
            <person name="Ahrendt S."/>
            <person name="Riley R."/>
            <person name="Andreopoulos W."/>
            <person name="Labutti K."/>
            <person name="Pangilinan J."/>
            <person name="Ruiz-Duenas F.J."/>
            <person name="Barrasa J.M."/>
            <person name="Sanchez-Garcia M."/>
            <person name="Camarero S."/>
            <person name="Miyauchi S."/>
            <person name="Serrano A."/>
            <person name="Linde D."/>
            <person name="Babiker R."/>
            <person name="Drula E."/>
            <person name="Ayuso-Fernandez I."/>
            <person name="Pacheco R."/>
            <person name="Padilla G."/>
            <person name="Ferreira P."/>
            <person name="Barriuso J."/>
            <person name="Kellner H."/>
            <person name="Castanera R."/>
            <person name="Alfaro M."/>
            <person name="Ramirez L."/>
            <person name="Pisabarro A.G."/>
            <person name="Kuo A."/>
            <person name="Tritt A."/>
            <person name="Lipzen A."/>
            <person name="He G."/>
            <person name="Yan M."/>
            <person name="Ng V."/>
            <person name="Cullen D."/>
            <person name="Martin F."/>
            <person name="Rosso M.-N."/>
            <person name="Henrissat B."/>
            <person name="Hibbett D."/>
            <person name="Martinez A.T."/>
            <person name="Grigoriev I.V."/>
        </authorList>
    </citation>
    <scope>NUCLEOTIDE SEQUENCE</scope>
    <source>
        <strain evidence="3">MF-IS2</strain>
    </source>
</reference>
<dbReference type="InterPro" id="IPR027443">
    <property type="entry name" value="IPNS-like_sf"/>
</dbReference>
<dbReference type="InterPro" id="IPR044861">
    <property type="entry name" value="IPNS-like_FE2OG_OXY"/>
</dbReference>
<keyword evidence="3" id="KW-0223">Dioxygenase</keyword>
<evidence type="ECO:0000256" key="1">
    <source>
        <dbReference type="RuleBase" id="RU003682"/>
    </source>
</evidence>
<dbReference type="PRINTS" id="PR00682">
    <property type="entry name" value="IPNSYNTHASE"/>
</dbReference>
<dbReference type="PROSITE" id="PS51471">
    <property type="entry name" value="FE2OG_OXY"/>
    <property type="match status" value="1"/>
</dbReference>
<feature type="domain" description="Fe2OG dioxygenase" evidence="2">
    <location>
        <begin position="177"/>
        <end position="288"/>
    </location>
</feature>
<dbReference type="Pfam" id="PF14226">
    <property type="entry name" value="DIOX_N"/>
    <property type="match status" value="1"/>
</dbReference>
<comment type="caution">
    <text evidence="3">The sequence shown here is derived from an EMBL/GenBank/DDBJ whole genome shotgun (WGS) entry which is preliminary data.</text>
</comment>
<proteinExistence type="inferred from homology"/>
<dbReference type="EMBL" id="MU151255">
    <property type="protein sequence ID" value="KAF9446264.1"/>
    <property type="molecule type" value="Genomic_DNA"/>
</dbReference>
<keyword evidence="1" id="KW-0479">Metal-binding</keyword>
<gene>
    <name evidence="3" type="ORF">P691DRAFT_673974</name>
</gene>
<sequence>MESQNLVKVVDFAPFLDGSDKQSVGDALLESFKTTGFVYLVNHGLSQDKIDQMFDLSKKFFALSHEQKMLAPHPPSGTHHRGYSAPGVEKVVQHVYDRSDIAEARKRSDVKETFEAGREDDELMPNIWFPEKVLPGFREGCLQFFWDCFEIEKNILRALAIGFELPEEYFLHFHTKPDNQLRLSRYPSVPTSVLLNGELSRIDAHSDFGSMTLLMQDDIGGLEVQDPHSGEFCPVRSIPGSILLNAGDFLMRWSNDTIKSTIHRVRAPPSIETDTVPDRYSIPYVSFSDMETVVDCIPGTWNTEKPKKYEPISVGGYVMRRLAASY</sequence>
<dbReference type="Gene3D" id="2.60.120.330">
    <property type="entry name" value="B-lactam Antibiotic, Isopenicillin N Synthase, Chain"/>
    <property type="match status" value="1"/>
</dbReference>
<dbReference type="InterPro" id="IPR026992">
    <property type="entry name" value="DIOX_N"/>
</dbReference>
<dbReference type="SUPFAM" id="SSF51197">
    <property type="entry name" value="Clavaminate synthase-like"/>
    <property type="match status" value="1"/>
</dbReference>
<dbReference type="InterPro" id="IPR050231">
    <property type="entry name" value="Iron_ascorbate_oxido_reductase"/>
</dbReference>